<evidence type="ECO:0000313" key="4">
    <source>
        <dbReference type="Proteomes" id="UP000004210"/>
    </source>
</evidence>
<accession>I4W0X6</accession>
<feature type="chain" id="PRO_5003696413" evidence="1">
    <location>
        <begin position="17"/>
        <end position="296"/>
    </location>
</feature>
<feature type="signal peptide" evidence="1">
    <location>
        <begin position="1"/>
        <end position="16"/>
    </location>
</feature>
<dbReference type="Gene3D" id="3.20.20.370">
    <property type="entry name" value="Glycoside hydrolase/deacetylase"/>
    <property type="match status" value="1"/>
</dbReference>
<dbReference type="InterPro" id="IPR011330">
    <property type="entry name" value="Glyco_hydro/deAcase_b/a-brl"/>
</dbReference>
<organism evidence="3 4">
    <name type="scientific">Rhodanobacter fulvus Jip2</name>
    <dbReference type="NCBI Taxonomy" id="1163408"/>
    <lineage>
        <taxon>Bacteria</taxon>
        <taxon>Pseudomonadati</taxon>
        <taxon>Pseudomonadota</taxon>
        <taxon>Gammaproteobacteria</taxon>
        <taxon>Lysobacterales</taxon>
        <taxon>Rhodanobacteraceae</taxon>
        <taxon>Rhodanobacter</taxon>
    </lineage>
</organism>
<dbReference type="SUPFAM" id="SSF88713">
    <property type="entry name" value="Glycoside hydrolase/deacetylase"/>
    <property type="match status" value="1"/>
</dbReference>
<evidence type="ECO:0000256" key="1">
    <source>
        <dbReference type="SAM" id="SignalP"/>
    </source>
</evidence>
<dbReference type="Pfam" id="PF01522">
    <property type="entry name" value="Polysacc_deac_1"/>
    <property type="match status" value="1"/>
</dbReference>
<protein>
    <submittedName>
        <fullName evidence="3">Polysaccharide deacetylase</fullName>
    </submittedName>
</protein>
<dbReference type="InterPro" id="IPR002509">
    <property type="entry name" value="NODB_dom"/>
</dbReference>
<dbReference type="GO" id="GO:0016810">
    <property type="term" value="F:hydrolase activity, acting on carbon-nitrogen (but not peptide) bonds"/>
    <property type="evidence" value="ECO:0007669"/>
    <property type="project" value="InterPro"/>
</dbReference>
<evidence type="ECO:0000259" key="2">
    <source>
        <dbReference type="Pfam" id="PF01522"/>
    </source>
</evidence>
<proteinExistence type="predicted"/>
<gene>
    <name evidence="3" type="ORF">UU9_00175</name>
</gene>
<dbReference type="STRING" id="1163408.UU9_00175"/>
<dbReference type="GO" id="GO:0005975">
    <property type="term" value="P:carbohydrate metabolic process"/>
    <property type="evidence" value="ECO:0007669"/>
    <property type="project" value="InterPro"/>
</dbReference>
<name>I4W0X6_9GAMM</name>
<dbReference type="EMBL" id="AJXU01000001">
    <property type="protein sequence ID" value="EIL93117.1"/>
    <property type="molecule type" value="Genomic_DNA"/>
</dbReference>
<dbReference type="PANTHER" id="PTHR10587">
    <property type="entry name" value="GLYCOSYL TRANSFERASE-RELATED"/>
    <property type="match status" value="1"/>
</dbReference>
<sequence>MLFVALSSVAAVPATAQQLAITWDDLPAHGPLPAGETRVAIAQKIITAMQQAKLPPAYGFVNGIQTQNEPASTPVLQLWRDAGLPLGNHTWSHMNLNTNPLADWEQDVTRNEPMLRKYMGSADWRWLRYPYLAEGDTAQKRSAERRFLAGRGYKIANVTMSFSDYLYNEPYARCVAKKDNAAIARLETSYLAAADAAIVYSRSMSKALYGHDIPYVLLMHVGAFDARMLPRLLALYRERGFNFVTLEQAESAPFYKNDLDLSLPSSPDSLEAAMAARGLPLPPAPSPGLDLDKLCR</sequence>
<dbReference type="PATRIC" id="fig|1163408.3.peg.40"/>
<feature type="domain" description="NodB homology" evidence="2">
    <location>
        <begin position="14"/>
        <end position="141"/>
    </location>
</feature>
<evidence type="ECO:0000313" key="3">
    <source>
        <dbReference type="EMBL" id="EIL93117.1"/>
    </source>
</evidence>
<comment type="caution">
    <text evidence="3">The sequence shown here is derived from an EMBL/GenBank/DDBJ whole genome shotgun (WGS) entry which is preliminary data.</text>
</comment>
<keyword evidence="1" id="KW-0732">Signal</keyword>
<dbReference type="CDD" id="cd10960">
    <property type="entry name" value="CE4_NodB_like_1"/>
    <property type="match status" value="1"/>
</dbReference>
<dbReference type="InterPro" id="IPR050248">
    <property type="entry name" value="Polysacc_deacetylase_ArnD"/>
</dbReference>
<keyword evidence="4" id="KW-1185">Reference proteome</keyword>
<reference evidence="3 4" key="1">
    <citation type="journal article" date="2012" name="J. Bacteriol.">
        <title>Genome sequences for six rhodanobacter strains, isolated from soils and the terrestrial subsurface, with variable denitrification capabilities.</title>
        <authorList>
            <person name="Kostka J.E."/>
            <person name="Green S.J."/>
            <person name="Rishishwar L."/>
            <person name="Prakash O."/>
            <person name="Katz L.S."/>
            <person name="Marino-Ramirez L."/>
            <person name="Jordan I.K."/>
            <person name="Munk C."/>
            <person name="Ivanova N."/>
            <person name="Mikhailova N."/>
            <person name="Watson D.B."/>
            <person name="Brown S.D."/>
            <person name="Palumbo A.V."/>
            <person name="Brooks S.C."/>
        </authorList>
    </citation>
    <scope>NUCLEOTIDE SEQUENCE [LARGE SCALE GENOMIC DNA]</scope>
    <source>
        <strain evidence="4">Jip2T</strain>
    </source>
</reference>
<dbReference type="Proteomes" id="UP000004210">
    <property type="component" value="Unassembled WGS sequence"/>
</dbReference>
<dbReference type="eggNOG" id="COG0726">
    <property type="taxonomic scope" value="Bacteria"/>
</dbReference>
<dbReference type="AlphaFoldDB" id="I4W0X6"/>